<dbReference type="CDD" id="cd01392">
    <property type="entry name" value="HTH_LacI"/>
    <property type="match status" value="1"/>
</dbReference>
<dbReference type="SUPFAM" id="SSF53822">
    <property type="entry name" value="Periplasmic binding protein-like I"/>
    <property type="match status" value="1"/>
</dbReference>
<evidence type="ECO:0000313" key="5">
    <source>
        <dbReference type="EMBL" id="GAA4174413.1"/>
    </source>
</evidence>
<dbReference type="Pfam" id="PF13377">
    <property type="entry name" value="Peripla_BP_3"/>
    <property type="match status" value="1"/>
</dbReference>
<dbReference type="SMART" id="SM00354">
    <property type="entry name" value="HTH_LACI"/>
    <property type="match status" value="1"/>
</dbReference>
<evidence type="ECO:0000313" key="6">
    <source>
        <dbReference type="Proteomes" id="UP001501079"/>
    </source>
</evidence>
<dbReference type="GO" id="GO:0003677">
    <property type="term" value="F:DNA binding"/>
    <property type="evidence" value="ECO:0007669"/>
    <property type="project" value="UniProtKB-KW"/>
</dbReference>
<keyword evidence="1" id="KW-0805">Transcription regulation</keyword>
<dbReference type="InterPro" id="IPR010982">
    <property type="entry name" value="Lambda_DNA-bd_dom_sf"/>
</dbReference>
<comment type="caution">
    <text evidence="5">The sequence shown here is derived from an EMBL/GenBank/DDBJ whole genome shotgun (WGS) entry which is preliminary data.</text>
</comment>
<organism evidence="5 6">
    <name type="scientific">Gryllotalpicola koreensis</name>
    <dbReference type="NCBI Taxonomy" id="993086"/>
    <lineage>
        <taxon>Bacteria</taxon>
        <taxon>Bacillati</taxon>
        <taxon>Actinomycetota</taxon>
        <taxon>Actinomycetes</taxon>
        <taxon>Micrococcales</taxon>
        <taxon>Microbacteriaceae</taxon>
        <taxon>Gryllotalpicola</taxon>
    </lineage>
</organism>
<dbReference type="InterPro" id="IPR028082">
    <property type="entry name" value="Peripla_BP_I"/>
</dbReference>
<evidence type="ECO:0000259" key="4">
    <source>
        <dbReference type="PROSITE" id="PS50932"/>
    </source>
</evidence>
<dbReference type="RefSeq" id="WP_344753608.1">
    <property type="nucleotide sequence ID" value="NZ_BAABBW010000003.1"/>
</dbReference>
<keyword evidence="2 5" id="KW-0238">DNA-binding</keyword>
<dbReference type="PANTHER" id="PTHR30146:SF153">
    <property type="entry name" value="LACTOSE OPERON REPRESSOR"/>
    <property type="match status" value="1"/>
</dbReference>
<dbReference type="EMBL" id="BAABBW010000003">
    <property type="protein sequence ID" value="GAA4174413.1"/>
    <property type="molecule type" value="Genomic_DNA"/>
</dbReference>
<dbReference type="Proteomes" id="UP001501079">
    <property type="component" value="Unassembled WGS sequence"/>
</dbReference>
<dbReference type="InterPro" id="IPR000843">
    <property type="entry name" value="HTH_LacI"/>
</dbReference>
<reference evidence="6" key="1">
    <citation type="journal article" date="2019" name="Int. J. Syst. Evol. Microbiol.">
        <title>The Global Catalogue of Microorganisms (GCM) 10K type strain sequencing project: providing services to taxonomists for standard genome sequencing and annotation.</title>
        <authorList>
            <consortium name="The Broad Institute Genomics Platform"/>
            <consortium name="The Broad Institute Genome Sequencing Center for Infectious Disease"/>
            <person name="Wu L."/>
            <person name="Ma J."/>
        </authorList>
    </citation>
    <scope>NUCLEOTIDE SEQUENCE [LARGE SCALE GENOMIC DNA]</scope>
    <source>
        <strain evidence="6">JCM 17591</strain>
    </source>
</reference>
<evidence type="ECO:0000256" key="2">
    <source>
        <dbReference type="ARBA" id="ARBA00023125"/>
    </source>
</evidence>
<dbReference type="InterPro" id="IPR046335">
    <property type="entry name" value="LacI/GalR-like_sensor"/>
</dbReference>
<dbReference type="PROSITE" id="PS00356">
    <property type="entry name" value="HTH_LACI_1"/>
    <property type="match status" value="1"/>
</dbReference>
<dbReference type="Gene3D" id="1.10.260.40">
    <property type="entry name" value="lambda repressor-like DNA-binding domains"/>
    <property type="match status" value="1"/>
</dbReference>
<protein>
    <submittedName>
        <fullName evidence="5">LacI family DNA-binding transcriptional regulator</fullName>
    </submittedName>
</protein>
<dbReference type="SUPFAM" id="SSF47413">
    <property type="entry name" value="lambda repressor-like DNA-binding domains"/>
    <property type="match status" value="1"/>
</dbReference>
<sequence>MPAPEEPVAGEAPTAAPAPASIRDVARAAGVSHMTVSRVLNNRPNVSGATRERVEAAIAELRFRPSRTARALANGASRVIGVVEASGGRHYGPASTIAAIEDAARVEGYSVMIAVTGPDDPAGGGAAVMHLLDQGAAGLILVGPGATASGAAADAAAGVPVVMVHAAEGVGATLADQLEGGRAAARHLLDLGHTSLAHLAGPAGWLEAEARARGFAAELADAGLRPVAEAVGAWTADSGYAAGAGLLAVGGFTAVFCANDQMALGLMHAARDAGVGVPEDLSVVGFDGTPEGAHYVPALTTLRQDFPELGRRAIAALLAQLGRGATPGPMPAPQLIVRGSTGRVR</sequence>
<dbReference type="PANTHER" id="PTHR30146">
    <property type="entry name" value="LACI-RELATED TRANSCRIPTIONAL REPRESSOR"/>
    <property type="match status" value="1"/>
</dbReference>
<dbReference type="Gene3D" id="3.40.50.2300">
    <property type="match status" value="2"/>
</dbReference>
<accession>A0ABP7ZZQ4</accession>
<feature type="domain" description="HTH lacI-type" evidence="4">
    <location>
        <begin position="20"/>
        <end position="74"/>
    </location>
</feature>
<evidence type="ECO:0000256" key="1">
    <source>
        <dbReference type="ARBA" id="ARBA00023015"/>
    </source>
</evidence>
<dbReference type="PROSITE" id="PS50932">
    <property type="entry name" value="HTH_LACI_2"/>
    <property type="match status" value="1"/>
</dbReference>
<keyword evidence="6" id="KW-1185">Reference proteome</keyword>
<dbReference type="PRINTS" id="PR00036">
    <property type="entry name" value="HTHLACI"/>
</dbReference>
<dbReference type="Pfam" id="PF00356">
    <property type="entry name" value="LacI"/>
    <property type="match status" value="1"/>
</dbReference>
<gene>
    <name evidence="5" type="ORF">GCM10022287_18270</name>
</gene>
<dbReference type="CDD" id="cd01574">
    <property type="entry name" value="PBP1_LacI"/>
    <property type="match status" value="1"/>
</dbReference>
<keyword evidence="3" id="KW-0804">Transcription</keyword>
<evidence type="ECO:0000256" key="3">
    <source>
        <dbReference type="ARBA" id="ARBA00023163"/>
    </source>
</evidence>
<name>A0ABP7ZZQ4_9MICO</name>
<proteinExistence type="predicted"/>